<sequence>MENEKSPNPISSIDSTRNEAATKSKHNLTTIPPELRLLIYEICFSTFHFDSSKPQPGILYTCKIIHQEALKPYEARIMAVKDEERTNQQQANTSLQRRLDSPSIGLAERLSLQLAHMKLELERFNISTDLEFEHAKVHRLQFGSWFKQPRRKASVSYMKGSYYIAVPRIYVSNKCDMASDHHQIRECESMNSTNTKCYLPNIPPELRLIIYDFYFSDFKINHAIIERLIREEALDAYGGWLEGYEGRRHIENYEGYRALQKLVPPCKEYPPSHLRSWEADWMLNVPVSKAMPRDYQVEMRKIEKARQRR</sequence>
<dbReference type="EMBL" id="CP090174">
    <property type="protein sequence ID" value="UJO24635.1"/>
    <property type="molecule type" value="Genomic_DNA"/>
</dbReference>
<reference evidence="2" key="2">
    <citation type="journal article" date="2022" name="Microb. Genom.">
        <title>A chromosome-scale genome assembly of the tomato pathogen Cladosporium fulvum reveals a compartmentalized genome architecture and the presence of a dispensable chromosome.</title>
        <authorList>
            <person name="Zaccaron A.Z."/>
            <person name="Chen L.H."/>
            <person name="Samaras A."/>
            <person name="Stergiopoulos I."/>
        </authorList>
    </citation>
    <scope>NUCLEOTIDE SEQUENCE</scope>
    <source>
        <strain evidence="2">Race5_Kim</strain>
    </source>
</reference>
<evidence type="ECO:0000256" key="1">
    <source>
        <dbReference type="SAM" id="MobiDB-lite"/>
    </source>
</evidence>
<keyword evidence="3" id="KW-1185">Reference proteome</keyword>
<dbReference type="RefSeq" id="XP_047769001.1">
    <property type="nucleotide sequence ID" value="XM_047913040.1"/>
</dbReference>
<dbReference type="GeneID" id="71993770"/>
<dbReference type="AlphaFoldDB" id="A0A9Q8PLI7"/>
<dbReference type="Proteomes" id="UP000756132">
    <property type="component" value="Chromosome 12"/>
</dbReference>
<dbReference type="KEGG" id="ffu:CLAFUR5_13892"/>
<protein>
    <submittedName>
        <fullName evidence="2">Uncharacterized protein</fullName>
    </submittedName>
</protein>
<accession>A0A9Q8PLI7</accession>
<name>A0A9Q8PLI7_PASFU</name>
<organism evidence="2 3">
    <name type="scientific">Passalora fulva</name>
    <name type="common">Tomato leaf mold</name>
    <name type="synonym">Cladosporium fulvum</name>
    <dbReference type="NCBI Taxonomy" id="5499"/>
    <lineage>
        <taxon>Eukaryota</taxon>
        <taxon>Fungi</taxon>
        <taxon>Dikarya</taxon>
        <taxon>Ascomycota</taxon>
        <taxon>Pezizomycotina</taxon>
        <taxon>Dothideomycetes</taxon>
        <taxon>Dothideomycetidae</taxon>
        <taxon>Mycosphaerellales</taxon>
        <taxon>Mycosphaerellaceae</taxon>
        <taxon>Fulvia</taxon>
    </lineage>
</organism>
<evidence type="ECO:0000313" key="2">
    <source>
        <dbReference type="EMBL" id="UJO24635.1"/>
    </source>
</evidence>
<evidence type="ECO:0000313" key="3">
    <source>
        <dbReference type="Proteomes" id="UP000756132"/>
    </source>
</evidence>
<gene>
    <name evidence="2" type="ORF">CLAFUR5_13892</name>
</gene>
<feature type="compositionally biased region" description="Polar residues" evidence="1">
    <location>
        <begin position="1"/>
        <end position="15"/>
    </location>
</feature>
<proteinExistence type="predicted"/>
<feature type="region of interest" description="Disordered" evidence="1">
    <location>
        <begin position="1"/>
        <end position="25"/>
    </location>
</feature>
<reference evidence="2" key="1">
    <citation type="submission" date="2021-12" db="EMBL/GenBank/DDBJ databases">
        <authorList>
            <person name="Zaccaron A."/>
            <person name="Stergiopoulos I."/>
        </authorList>
    </citation>
    <scope>NUCLEOTIDE SEQUENCE</scope>
    <source>
        <strain evidence="2">Race5_Kim</strain>
    </source>
</reference>